<organism evidence="2 3">
    <name type="scientific">Bacteroides fragilis</name>
    <dbReference type="NCBI Taxonomy" id="817"/>
    <lineage>
        <taxon>Bacteria</taxon>
        <taxon>Pseudomonadati</taxon>
        <taxon>Bacteroidota</taxon>
        <taxon>Bacteroidia</taxon>
        <taxon>Bacteroidales</taxon>
        <taxon>Bacteroidaceae</taxon>
        <taxon>Bacteroides</taxon>
    </lineage>
</organism>
<gene>
    <name evidence="2" type="ORF">DW228_06160</name>
</gene>
<sequence>MAKIKTNPENEVTEVEEAVEQGTEVQEIEAAAVEISGKAVVPEPVRKVKQERSQPEEELEPLVKDILRAYSKYEMLYIDKNGGVYSPDTLPVVRRNAILYTNPFYKP</sequence>
<dbReference type="Proteomes" id="UP000266644">
    <property type="component" value="Unassembled WGS sequence"/>
</dbReference>
<evidence type="ECO:0000256" key="1">
    <source>
        <dbReference type="SAM" id="MobiDB-lite"/>
    </source>
</evidence>
<feature type="region of interest" description="Disordered" evidence="1">
    <location>
        <begin position="1"/>
        <end position="21"/>
    </location>
</feature>
<evidence type="ECO:0000313" key="3">
    <source>
        <dbReference type="Proteomes" id="UP000266644"/>
    </source>
</evidence>
<comment type="caution">
    <text evidence="2">The sequence shown here is derived from an EMBL/GenBank/DDBJ whole genome shotgun (WGS) entry which is preliminary data.</text>
</comment>
<accession>A0A396C1D9</accession>
<dbReference type="AlphaFoldDB" id="A0A396C1D9"/>
<proteinExistence type="predicted"/>
<name>A0A396C1D9_BACFG</name>
<protein>
    <submittedName>
        <fullName evidence="2">Uncharacterized protein</fullName>
    </submittedName>
</protein>
<evidence type="ECO:0000313" key="2">
    <source>
        <dbReference type="EMBL" id="RHH14381.1"/>
    </source>
</evidence>
<reference evidence="2 3" key="1">
    <citation type="submission" date="2018-08" db="EMBL/GenBank/DDBJ databases">
        <title>A genome reference for cultivated species of the human gut microbiota.</title>
        <authorList>
            <person name="Zou Y."/>
            <person name="Xue W."/>
            <person name="Luo G."/>
        </authorList>
    </citation>
    <scope>NUCLEOTIDE SEQUENCE [LARGE SCALE GENOMIC DNA]</scope>
    <source>
        <strain evidence="2 3">AM18-6</strain>
    </source>
</reference>
<dbReference type="RefSeq" id="WP_122330029.1">
    <property type="nucleotide sequence ID" value="NZ_JAQDYY010000001.1"/>
</dbReference>
<dbReference type="EMBL" id="QRJE01000008">
    <property type="protein sequence ID" value="RHH14381.1"/>
    <property type="molecule type" value="Genomic_DNA"/>
</dbReference>